<dbReference type="KEGG" id="mpz:Marpi_1384"/>
<accession>H2J3G8</accession>
<organism evidence="12 13">
    <name type="scientific">Marinitoga piezophila (strain DSM 14283 / JCM 11233 / KA3)</name>
    <dbReference type="NCBI Taxonomy" id="443254"/>
    <lineage>
        <taxon>Bacteria</taxon>
        <taxon>Thermotogati</taxon>
        <taxon>Thermotogota</taxon>
        <taxon>Thermotogae</taxon>
        <taxon>Petrotogales</taxon>
        <taxon>Petrotogaceae</taxon>
        <taxon>Marinitoga</taxon>
    </lineage>
</organism>
<keyword evidence="7 10" id="KW-0648">Protein biosynthesis</keyword>
<dbReference type="AlphaFoldDB" id="H2J3G8"/>
<keyword evidence="13" id="KW-1185">Reference proteome</keyword>
<proteinExistence type="inferred from homology"/>
<evidence type="ECO:0000256" key="4">
    <source>
        <dbReference type="ARBA" id="ARBA00022598"/>
    </source>
</evidence>
<evidence type="ECO:0000256" key="6">
    <source>
        <dbReference type="ARBA" id="ARBA00022840"/>
    </source>
</evidence>
<dbReference type="InterPro" id="IPR008909">
    <property type="entry name" value="DALR_anticod-bd"/>
</dbReference>
<dbReference type="SUPFAM" id="SSF109604">
    <property type="entry name" value="HD-domain/PDEase-like"/>
    <property type="match status" value="1"/>
</dbReference>
<dbReference type="Proteomes" id="UP000007161">
    <property type="component" value="Chromosome"/>
</dbReference>
<evidence type="ECO:0000256" key="9">
    <source>
        <dbReference type="ARBA" id="ARBA00047937"/>
    </source>
</evidence>
<dbReference type="HOGENOM" id="CLU_007220_2_2_0"/>
<dbReference type="PROSITE" id="PS50861">
    <property type="entry name" value="AA_TRNA_LIGASE_II_GLYAB"/>
    <property type="match status" value="1"/>
</dbReference>
<reference evidence="12 13" key="1">
    <citation type="journal article" date="2012" name="J. Bacteriol.">
        <title>Complete Genome Sequence of the Thermophilic, Piezophilic, Heterotrophic Bacterium Marinitoga piezophila KA3.</title>
        <authorList>
            <person name="Lucas S."/>
            <person name="Han J."/>
            <person name="Lapidus A."/>
            <person name="Cheng J.F."/>
            <person name="Goodwin L.A."/>
            <person name="Pitluck S."/>
            <person name="Peters L."/>
            <person name="Mikhailova N."/>
            <person name="Teshima H."/>
            <person name="Detter J.C."/>
            <person name="Han C."/>
            <person name="Tapia R."/>
            <person name="Land M."/>
            <person name="Hauser L."/>
            <person name="Kyrpides N.C."/>
            <person name="Ivanova N."/>
            <person name="Pagani I."/>
            <person name="Vannier P."/>
            <person name="Oger P."/>
            <person name="Bartlett D.H."/>
            <person name="Noll K.M."/>
            <person name="Woyke T."/>
            <person name="Jebbar M."/>
        </authorList>
    </citation>
    <scope>NUCLEOTIDE SEQUENCE [LARGE SCALE GENOMIC DNA]</scope>
    <source>
        <strain evidence="13">DSM 14283 / JCM 11233 / KA3</strain>
    </source>
</reference>
<dbReference type="InterPro" id="IPR015944">
    <property type="entry name" value="Gly-tRNA-synth_bsu"/>
</dbReference>
<dbReference type="eggNOG" id="COG0751">
    <property type="taxonomic scope" value="Bacteria"/>
</dbReference>
<comment type="subcellular location">
    <subcellularLocation>
        <location evidence="1 10">Cytoplasm</location>
    </subcellularLocation>
</comment>
<dbReference type="Pfam" id="PF02092">
    <property type="entry name" value="tRNA_synt_2f"/>
    <property type="match status" value="1"/>
</dbReference>
<evidence type="ECO:0000256" key="2">
    <source>
        <dbReference type="ARBA" id="ARBA00008226"/>
    </source>
</evidence>
<evidence type="ECO:0000256" key="1">
    <source>
        <dbReference type="ARBA" id="ARBA00004496"/>
    </source>
</evidence>
<keyword evidence="8 10" id="KW-0030">Aminoacyl-tRNA synthetase</keyword>
<comment type="subunit">
    <text evidence="10">Tetramer of two alpha and two beta subunits.</text>
</comment>
<dbReference type="PRINTS" id="PR01045">
    <property type="entry name" value="TRNASYNTHGB"/>
</dbReference>
<reference evidence="13" key="2">
    <citation type="submission" date="2012-01" db="EMBL/GenBank/DDBJ databases">
        <title>Complete sequence of chromosome of Marinitoga piezophila KA3.</title>
        <authorList>
            <person name="Lucas S."/>
            <person name="Han J."/>
            <person name="Lapidus A."/>
            <person name="Cheng J.-F."/>
            <person name="Goodwin L."/>
            <person name="Pitluck S."/>
            <person name="Peters L."/>
            <person name="Mikhailova N."/>
            <person name="Teshima H."/>
            <person name="Detter J.C."/>
            <person name="Han C."/>
            <person name="Tapia R."/>
            <person name="Land M."/>
            <person name="Hauser L."/>
            <person name="Kyrpides N."/>
            <person name="Ivanova N."/>
            <person name="Pagani I."/>
            <person name="Jebbar M."/>
            <person name="Vannier P."/>
            <person name="Oger P."/>
            <person name="Cario A."/>
            <person name="Bartlett D."/>
            <person name="Noll K.M."/>
            <person name="Woyke T."/>
        </authorList>
    </citation>
    <scope>NUCLEOTIDE SEQUENCE [LARGE SCALE GENOMIC DNA]</scope>
    <source>
        <strain evidence="13">DSM 14283 / JCM 11233 / KA3</strain>
    </source>
</reference>
<evidence type="ECO:0000313" key="12">
    <source>
        <dbReference type="EMBL" id="AEX85784.1"/>
    </source>
</evidence>
<dbReference type="InterPro" id="IPR006194">
    <property type="entry name" value="Gly-tRNA-synth_heterodimer"/>
</dbReference>
<evidence type="ECO:0000259" key="11">
    <source>
        <dbReference type="Pfam" id="PF05746"/>
    </source>
</evidence>
<evidence type="ECO:0000256" key="5">
    <source>
        <dbReference type="ARBA" id="ARBA00022741"/>
    </source>
</evidence>
<dbReference type="HAMAP" id="MF_00255">
    <property type="entry name" value="Gly_tRNA_synth_beta"/>
    <property type="match status" value="1"/>
</dbReference>
<feature type="domain" description="DALR anticodon binding" evidence="11">
    <location>
        <begin position="575"/>
        <end position="667"/>
    </location>
</feature>
<keyword evidence="5 10" id="KW-0547">Nucleotide-binding</keyword>
<dbReference type="EMBL" id="CP003257">
    <property type="protein sequence ID" value="AEX85784.1"/>
    <property type="molecule type" value="Genomic_DNA"/>
</dbReference>
<dbReference type="GO" id="GO:0005524">
    <property type="term" value="F:ATP binding"/>
    <property type="evidence" value="ECO:0007669"/>
    <property type="project" value="UniProtKB-UniRule"/>
</dbReference>
<evidence type="ECO:0000313" key="13">
    <source>
        <dbReference type="Proteomes" id="UP000007161"/>
    </source>
</evidence>
<comment type="catalytic activity">
    <reaction evidence="9 10">
        <text>tRNA(Gly) + glycine + ATP = glycyl-tRNA(Gly) + AMP + diphosphate</text>
        <dbReference type="Rhea" id="RHEA:16013"/>
        <dbReference type="Rhea" id="RHEA-COMP:9664"/>
        <dbReference type="Rhea" id="RHEA-COMP:9683"/>
        <dbReference type="ChEBI" id="CHEBI:30616"/>
        <dbReference type="ChEBI" id="CHEBI:33019"/>
        <dbReference type="ChEBI" id="CHEBI:57305"/>
        <dbReference type="ChEBI" id="CHEBI:78442"/>
        <dbReference type="ChEBI" id="CHEBI:78522"/>
        <dbReference type="ChEBI" id="CHEBI:456215"/>
        <dbReference type="EC" id="6.1.1.14"/>
    </reaction>
</comment>
<protein>
    <recommendedName>
        <fullName evidence="10">Glycine--tRNA ligase beta subunit</fullName>
        <ecNumber evidence="10">6.1.1.14</ecNumber>
    </recommendedName>
    <alternativeName>
        <fullName evidence="10">Glycyl-tRNA synthetase beta subunit</fullName>
        <shortName evidence="10">GlyRS</shortName>
    </alternativeName>
</protein>
<evidence type="ECO:0000256" key="3">
    <source>
        <dbReference type="ARBA" id="ARBA00022490"/>
    </source>
</evidence>
<dbReference type="NCBIfam" id="TIGR00211">
    <property type="entry name" value="glyS"/>
    <property type="match status" value="1"/>
</dbReference>
<keyword evidence="3 10" id="KW-0963">Cytoplasm</keyword>
<name>H2J3G8_MARPK</name>
<dbReference type="GO" id="GO:0006420">
    <property type="term" value="P:arginyl-tRNA aminoacylation"/>
    <property type="evidence" value="ECO:0007669"/>
    <property type="project" value="InterPro"/>
</dbReference>
<evidence type="ECO:0000256" key="8">
    <source>
        <dbReference type="ARBA" id="ARBA00023146"/>
    </source>
</evidence>
<sequence>MMNKKSLLEIGVEELPSSEYENIITQLYQNMEEELKKHNISYTKLEVFIAPRRFGVYLEGLPEKEPDMIMERKGPAKKVSFDEDGNPTKPYQGFLRSLEGTEYEIEEKELKGNIYLFAKIKKAGRPISESLAEIYPAVIKKLRFKKPMRWSNGEYEFVRPVHWIMALLDYDIIDFELFGINSSRRTFGHRFMSKGEVFISRPDEYFDILRENFVIANYSERKERIKEELEKVAVNNELEIEMDEELINEIAQLTEYPAAVVGTFNEEYLMLPEEVIKITVKHHQRSFVARKNGKISNNYIAFQDGLSEEKNVVNGYSRVINARLDDAKFYYDEDLNTPVEVYLKKLNQITYQAGLGTYLNKINIMMKISELIAKSLDYKNENLIKATELSKIDIPSHIVYEFPELQGAMGRIYLKHHNYSEDVYIVAEEHYKPVEETDTLPLELNSLIVSMADKLYDIVGFFGINKIPTGSKDPFALRRKAYGVLRIIIENNWDIDLEELMRKISELIGVEYKENEISEFFKNRFETYLSRKKISSEVINTVLVNWNKPLRAYLAAEALNEVANSEEFKVFIKTFQRVQNISKKHNSLKYEGRLFKEEAEKQLFEKYLETKGKIEEKLERLSYKEAIDELLTMKDSIDNYFDNVFVMDKDESIRMNRLGFLKNIANLFLEFGDISKLYS</sequence>
<evidence type="ECO:0000256" key="7">
    <source>
        <dbReference type="ARBA" id="ARBA00022917"/>
    </source>
</evidence>
<gene>
    <name evidence="10" type="primary">glyS</name>
    <name evidence="12" type="ordered locus">Marpi_1384</name>
</gene>
<dbReference type="GO" id="GO:0005829">
    <property type="term" value="C:cytosol"/>
    <property type="evidence" value="ECO:0007669"/>
    <property type="project" value="TreeGrafter"/>
</dbReference>
<dbReference type="GO" id="GO:0006426">
    <property type="term" value="P:glycyl-tRNA aminoacylation"/>
    <property type="evidence" value="ECO:0007669"/>
    <property type="project" value="UniProtKB-UniRule"/>
</dbReference>
<dbReference type="STRING" id="443254.Marpi_1384"/>
<evidence type="ECO:0000256" key="10">
    <source>
        <dbReference type="HAMAP-Rule" id="MF_00255"/>
    </source>
</evidence>
<comment type="similarity">
    <text evidence="2 10">Belongs to the class-II aminoacyl-tRNA synthetase family.</text>
</comment>
<dbReference type="GO" id="GO:0004820">
    <property type="term" value="F:glycine-tRNA ligase activity"/>
    <property type="evidence" value="ECO:0007669"/>
    <property type="project" value="UniProtKB-UniRule"/>
</dbReference>
<dbReference type="Pfam" id="PF05746">
    <property type="entry name" value="DALR_1"/>
    <property type="match status" value="1"/>
</dbReference>
<dbReference type="EC" id="6.1.1.14" evidence="10"/>
<dbReference type="GO" id="GO:0004814">
    <property type="term" value="F:arginine-tRNA ligase activity"/>
    <property type="evidence" value="ECO:0007669"/>
    <property type="project" value="InterPro"/>
</dbReference>
<keyword evidence="4 10" id="KW-0436">Ligase</keyword>
<dbReference type="PANTHER" id="PTHR30075">
    <property type="entry name" value="GLYCYL-TRNA SYNTHETASE"/>
    <property type="match status" value="1"/>
</dbReference>
<dbReference type="PANTHER" id="PTHR30075:SF2">
    <property type="entry name" value="GLYCINE--TRNA LIGASE, CHLOROPLASTIC_MITOCHONDRIAL 2"/>
    <property type="match status" value="1"/>
</dbReference>
<keyword evidence="6 10" id="KW-0067">ATP-binding</keyword>